<protein>
    <recommendedName>
        <fullName evidence="2">Protein CyaE</fullName>
    </recommendedName>
</protein>
<comment type="subcellular location">
    <subcellularLocation>
        <location evidence="2">Cell outer membrane</location>
        <topology evidence="2">Peripheral membrane protein</topology>
    </subcellularLocation>
</comment>
<comment type="caution">
    <text evidence="5">The sequence shown here is derived from an EMBL/GenBank/DDBJ whole genome shotgun (WGS) entry which is preliminary data.</text>
</comment>
<evidence type="ECO:0000313" key="5">
    <source>
        <dbReference type="EMBL" id="MBB6102335.1"/>
    </source>
</evidence>
<dbReference type="InterPro" id="IPR003423">
    <property type="entry name" value="OMP_efflux"/>
</dbReference>
<keyword evidence="2" id="KW-0998">Cell outer membrane</keyword>
<keyword evidence="2" id="KW-0472">Membrane</keyword>
<dbReference type="GO" id="GO:0009279">
    <property type="term" value="C:cell outer membrane"/>
    <property type="evidence" value="ECO:0007669"/>
    <property type="project" value="UniProtKB-SubCell"/>
</dbReference>
<keyword evidence="2" id="KW-0204">Cytolysis</keyword>
<dbReference type="Proteomes" id="UP000571554">
    <property type="component" value="Unassembled WGS sequence"/>
</dbReference>
<dbReference type="InterPro" id="IPR028351">
    <property type="entry name" value="CyaE"/>
</dbReference>
<evidence type="ECO:0000256" key="3">
    <source>
        <dbReference type="SAM" id="MobiDB-lite"/>
    </source>
</evidence>
<dbReference type="Gene3D" id="1.20.1600.10">
    <property type="entry name" value="Outer membrane efflux proteins (OEP)"/>
    <property type="match status" value="1"/>
</dbReference>
<keyword evidence="6" id="KW-1185">Reference proteome</keyword>
<feature type="signal peptide" evidence="4">
    <location>
        <begin position="1"/>
        <end position="27"/>
    </location>
</feature>
<dbReference type="SUPFAM" id="SSF56954">
    <property type="entry name" value="Outer membrane efflux proteins (OEP)"/>
    <property type="match status" value="1"/>
</dbReference>
<dbReference type="GO" id="GO:0015562">
    <property type="term" value="F:efflux transmembrane transporter activity"/>
    <property type="evidence" value="ECO:0007669"/>
    <property type="project" value="InterPro"/>
</dbReference>
<organism evidence="5 6">
    <name type="scientific">Paraburkholderia bannensis</name>
    <dbReference type="NCBI Taxonomy" id="765414"/>
    <lineage>
        <taxon>Bacteria</taxon>
        <taxon>Pseudomonadati</taxon>
        <taxon>Pseudomonadota</taxon>
        <taxon>Betaproteobacteria</taxon>
        <taxon>Burkholderiales</taxon>
        <taxon>Burkholderiaceae</taxon>
        <taxon>Paraburkholderia</taxon>
    </lineage>
</organism>
<dbReference type="RefSeq" id="WP_183723871.1">
    <property type="nucleotide sequence ID" value="NZ_JACHBW010000005.1"/>
</dbReference>
<dbReference type="Pfam" id="PF02321">
    <property type="entry name" value="OEP"/>
    <property type="match status" value="2"/>
</dbReference>
<dbReference type="EMBL" id="JACHBW010000005">
    <property type="protein sequence ID" value="MBB6102335.1"/>
    <property type="molecule type" value="Genomic_DNA"/>
</dbReference>
<keyword evidence="4" id="KW-0732">Signal</keyword>
<gene>
    <name evidence="5" type="ORF">F4827_002184</name>
</gene>
<feature type="chain" id="PRO_5030799677" description="Protein CyaE" evidence="4">
    <location>
        <begin position="28"/>
        <end position="532"/>
    </location>
</feature>
<evidence type="ECO:0000256" key="4">
    <source>
        <dbReference type="SAM" id="SignalP"/>
    </source>
</evidence>
<evidence type="ECO:0000256" key="2">
    <source>
        <dbReference type="PIRNR" id="PIRNR001892"/>
    </source>
</evidence>
<accession>A0A7W9TXU8</accession>
<keyword evidence="2" id="KW-0354">Hemolysis</keyword>
<name>A0A7W9TXU8_9BURK</name>
<dbReference type="PANTHER" id="PTHR30203:SF29">
    <property type="entry name" value="PROTEIN CYAE"/>
    <property type="match status" value="1"/>
</dbReference>
<dbReference type="GO" id="GO:0031640">
    <property type="term" value="P:killing of cells of another organism"/>
    <property type="evidence" value="ECO:0007669"/>
    <property type="project" value="UniProtKB-KW"/>
</dbReference>
<dbReference type="AlphaFoldDB" id="A0A7W9TXU8"/>
<feature type="region of interest" description="Disordered" evidence="3">
    <location>
        <begin position="41"/>
        <end position="62"/>
    </location>
</feature>
<comment type="function">
    <text evidence="2">CyaE is necessary for transport of calmodulin-sensitive adenylate cyclase-hemolysin (cyclolysin).</text>
</comment>
<proteinExistence type="inferred from homology"/>
<evidence type="ECO:0000256" key="1">
    <source>
        <dbReference type="ARBA" id="ARBA00007613"/>
    </source>
</evidence>
<keyword evidence="2" id="KW-0813">Transport</keyword>
<dbReference type="InterPro" id="IPR010131">
    <property type="entry name" value="MdtP/NodT-like"/>
</dbReference>
<dbReference type="PANTHER" id="PTHR30203">
    <property type="entry name" value="OUTER MEMBRANE CATION EFFLUX PROTEIN"/>
    <property type="match status" value="1"/>
</dbReference>
<sequence length="532" mass="54741">MRAPDPTPRSTPLAVALALAFAISALAGCATSSLDLAAPAADRPWQPQTDNAGNIVPGPPLHLADTATRRDSYTLPRSAALSSIEPAAPLDPSHAYTLPELIDMAESTNPLTRIAWNDARNAALAAGIAKTAYLPQLTATAMGAYTAASGSATTTLLGTASTSTEIHGTVSVLALQWLLFDFGGRRARVDAANQLSLAANIAFTAIHQQVIHAVSVAYYTYEAASARARTTQQALDNADGILAAARARLKQGVGTVVELAQANQNRAQANLAKVQADGLASDSYLNLVSALGISPLSKPTIAALPPRTLSPTMQRPVDEIVTDAIARRPDVQSAYALEQANQAKIRAAEAAFMPKVFLSASAAYGTGTTAITAIPSIGDQAATVNLNGSRRSGSIFLGVTIPLYDGGLRSAVLMQARNDADSAAAKSTHTRDEAVRQIVSAQNALTTSLASNNAAKALLDATQTTYDAAFAAYRHGVGSITDALLAQNQLLAAQNAYADSYSAALSAAASLALATGEMGSAPPGADTAWQGD</sequence>
<comment type="similarity">
    <text evidence="1 2">Belongs to the outer membrane factor (OMF) (TC 1.B.17) family.</text>
</comment>
<dbReference type="PROSITE" id="PS51257">
    <property type="entry name" value="PROKAR_LIPOPROTEIN"/>
    <property type="match status" value="1"/>
</dbReference>
<reference evidence="5 6" key="1">
    <citation type="submission" date="2020-08" db="EMBL/GenBank/DDBJ databases">
        <title>Above-ground endophytic microbial communities from plants in different locations in the United States.</title>
        <authorList>
            <person name="Frank C."/>
        </authorList>
    </citation>
    <scope>NUCLEOTIDE SEQUENCE [LARGE SCALE GENOMIC DNA]</scope>
    <source>
        <strain evidence="5 6">WP4_2_2</strain>
    </source>
</reference>
<evidence type="ECO:0000313" key="6">
    <source>
        <dbReference type="Proteomes" id="UP000571554"/>
    </source>
</evidence>
<dbReference type="PIRSF" id="PIRSF001892">
    <property type="entry name" value="CyaE"/>
    <property type="match status" value="1"/>
</dbReference>